<organism evidence="1 2">
    <name type="scientific">Pantoea conspicua</name>
    <dbReference type="NCBI Taxonomy" id="472705"/>
    <lineage>
        <taxon>Bacteria</taxon>
        <taxon>Pseudomonadati</taxon>
        <taxon>Pseudomonadota</taxon>
        <taxon>Gammaproteobacteria</taxon>
        <taxon>Enterobacterales</taxon>
        <taxon>Erwiniaceae</taxon>
        <taxon>Pantoea</taxon>
    </lineage>
</organism>
<evidence type="ECO:0000313" key="2">
    <source>
        <dbReference type="Proteomes" id="UP000193933"/>
    </source>
</evidence>
<keyword evidence="2" id="KW-1185">Reference proteome</keyword>
<accession>A0A1X1BT83</accession>
<dbReference type="Pfam" id="PF07927">
    <property type="entry name" value="HicA_toxin"/>
    <property type="match status" value="1"/>
</dbReference>
<dbReference type="EMBL" id="MLFN01000051">
    <property type="protein sequence ID" value="ORM51461.1"/>
    <property type="molecule type" value="Genomic_DNA"/>
</dbReference>
<dbReference type="STRING" id="472705.GCA_001743465_00945"/>
<dbReference type="AlphaFoldDB" id="A0A1X1BT83"/>
<dbReference type="InterPro" id="IPR012933">
    <property type="entry name" value="HicA_mRNA_interferase"/>
</dbReference>
<comment type="caution">
    <text evidence="1">The sequence shown here is derived from an EMBL/GenBank/DDBJ whole genome shotgun (WGS) entry which is preliminary data.</text>
</comment>
<evidence type="ECO:0000313" key="1">
    <source>
        <dbReference type="EMBL" id="ORM51461.1"/>
    </source>
</evidence>
<gene>
    <name evidence="1" type="ORF">HA41_15330</name>
</gene>
<proteinExistence type="predicted"/>
<dbReference type="GO" id="GO:0003729">
    <property type="term" value="F:mRNA binding"/>
    <property type="evidence" value="ECO:0007669"/>
    <property type="project" value="InterPro"/>
</dbReference>
<protein>
    <submittedName>
        <fullName evidence="1">Hexulose-6-phosphate synthase</fullName>
    </submittedName>
</protein>
<sequence length="104" mass="11712">MTSHYEVAEIRMNDAINALRKKQRETLLQIFQTPPPTGVKWQAIESLIRALGGEIKQGSGSRVRFLLSGKIARFHRPHPSPDTDKGAIVSLREWLESTGVKPHE</sequence>
<dbReference type="Proteomes" id="UP000193933">
    <property type="component" value="Unassembled WGS sequence"/>
</dbReference>
<reference evidence="1 2" key="1">
    <citation type="journal article" date="2017" name="Antonie Van Leeuwenhoek">
        <title>Phylogenomic resolution of the bacterial genus Pantoea and its relationship with Erwinia and Tatumella.</title>
        <authorList>
            <person name="Palmer M."/>
            <person name="Steenkamp E.T."/>
            <person name="Coetzee M.P."/>
            <person name="Chan W.Y."/>
            <person name="van Zyl E."/>
            <person name="De Maayer P."/>
            <person name="Coutinho T.A."/>
            <person name="Blom J."/>
            <person name="Smits T.H."/>
            <person name="Duffy B."/>
            <person name="Venter S.N."/>
        </authorList>
    </citation>
    <scope>NUCLEOTIDE SEQUENCE [LARGE SCALE GENOMIC DNA]</scope>
    <source>
        <strain evidence="1 2">LMG 24534</strain>
    </source>
</reference>
<name>A0A1X1BT83_9GAMM</name>